<feature type="repeat" description="WD" evidence="7">
    <location>
        <begin position="344"/>
        <end position="383"/>
    </location>
</feature>
<dbReference type="PROSITE" id="PS50082">
    <property type="entry name" value="WD_REPEATS_2"/>
    <property type="match status" value="3"/>
</dbReference>
<dbReference type="PROSITE" id="PS50145">
    <property type="entry name" value="ZF_TRAF"/>
    <property type="match status" value="1"/>
</dbReference>
<evidence type="ECO:0000313" key="12">
    <source>
        <dbReference type="EnsemblMetazoa" id="XP_038067894.1"/>
    </source>
</evidence>
<dbReference type="Pfam" id="PF02176">
    <property type="entry name" value="zf-TRAF"/>
    <property type="match status" value="1"/>
</dbReference>
<dbReference type="GO" id="GO:0008270">
    <property type="term" value="F:zinc ion binding"/>
    <property type="evidence" value="ECO:0007669"/>
    <property type="project" value="UniProtKB-KW"/>
</dbReference>
<proteinExistence type="predicted"/>
<dbReference type="CDD" id="cd00200">
    <property type="entry name" value="WD40"/>
    <property type="match status" value="1"/>
</dbReference>
<dbReference type="Pfam" id="PF13445">
    <property type="entry name" value="zf-RING_UBOX"/>
    <property type="match status" value="1"/>
</dbReference>
<organism evidence="12 13">
    <name type="scientific">Patiria miniata</name>
    <name type="common">Bat star</name>
    <name type="synonym">Asterina miniata</name>
    <dbReference type="NCBI Taxonomy" id="46514"/>
    <lineage>
        <taxon>Eukaryota</taxon>
        <taxon>Metazoa</taxon>
        <taxon>Echinodermata</taxon>
        <taxon>Eleutherozoa</taxon>
        <taxon>Asterozoa</taxon>
        <taxon>Asteroidea</taxon>
        <taxon>Valvatacea</taxon>
        <taxon>Valvatida</taxon>
        <taxon>Asterinidae</taxon>
        <taxon>Patiria</taxon>
    </lineage>
</organism>
<dbReference type="AlphaFoldDB" id="A0A914AWL2"/>
<dbReference type="InterPro" id="IPR001680">
    <property type="entry name" value="WD40_rpt"/>
</dbReference>
<evidence type="ECO:0000256" key="6">
    <source>
        <dbReference type="PROSITE-ProRule" id="PRU00207"/>
    </source>
</evidence>
<keyword evidence="4 6" id="KW-0863">Zinc-finger</keyword>
<dbReference type="PANTHER" id="PTHR19848">
    <property type="entry name" value="WD40 REPEAT PROTEIN"/>
    <property type="match status" value="1"/>
</dbReference>
<feature type="domain" description="TRAF-type" evidence="11">
    <location>
        <begin position="115"/>
        <end position="170"/>
    </location>
</feature>
<dbReference type="Proteomes" id="UP000887568">
    <property type="component" value="Unplaced"/>
</dbReference>
<evidence type="ECO:0000256" key="1">
    <source>
        <dbReference type="ARBA" id="ARBA00022574"/>
    </source>
</evidence>
<feature type="coiled-coil region" evidence="8">
    <location>
        <begin position="218"/>
        <end position="252"/>
    </location>
</feature>
<feature type="zinc finger region" description="TRAF-type" evidence="6">
    <location>
        <begin position="115"/>
        <end position="170"/>
    </location>
</feature>
<dbReference type="SUPFAM" id="SSF57850">
    <property type="entry name" value="RING/U-box"/>
    <property type="match status" value="1"/>
</dbReference>
<evidence type="ECO:0000256" key="3">
    <source>
        <dbReference type="ARBA" id="ARBA00022737"/>
    </source>
</evidence>
<keyword evidence="1 7" id="KW-0853">WD repeat</keyword>
<dbReference type="OrthoDB" id="674604at2759"/>
<feature type="region of interest" description="Disordered" evidence="9">
    <location>
        <begin position="253"/>
        <end position="285"/>
    </location>
</feature>
<keyword evidence="5 6" id="KW-0862">Zinc</keyword>
<keyword evidence="13" id="KW-1185">Reference proteome</keyword>
<dbReference type="InterPro" id="IPR019775">
    <property type="entry name" value="WD40_repeat_CS"/>
</dbReference>
<evidence type="ECO:0000256" key="7">
    <source>
        <dbReference type="PROSITE-ProRule" id="PRU00221"/>
    </source>
</evidence>
<dbReference type="Pfam" id="PF00400">
    <property type="entry name" value="WD40"/>
    <property type="match status" value="6"/>
</dbReference>
<dbReference type="GO" id="GO:0005730">
    <property type="term" value="C:nucleolus"/>
    <property type="evidence" value="ECO:0007669"/>
    <property type="project" value="TreeGrafter"/>
</dbReference>
<dbReference type="SMART" id="SM00184">
    <property type="entry name" value="RING"/>
    <property type="match status" value="1"/>
</dbReference>
<accession>A0A914AWL2</accession>
<protein>
    <submittedName>
        <fullName evidence="12">Uncharacterized protein</fullName>
    </submittedName>
</protein>
<evidence type="ECO:0000256" key="9">
    <source>
        <dbReference type="SAM" id="MobiDB-lite"/>
    </source>
</evidence>
<dbReference type="PROSITE" id="PS50294">
    <property type="entry name" value="WD_REPEATS_REGION"/>
    <property type="match status" value="3"/>
</dbReference>
<feature type="repeat" description="WD" evidence="7">
    <location>
        <begin position="302"/>
        <end position="334"/>
    </location>
</feature>
<dbReference type="PROSITE" id="PS00678">
    <property type="entry name" value="WD_REPEATS_1"/>
    <property type="match status" value="2"/>
</dbReference>
<reference evidence="12" key="1">
    <citation type="submission" date="2022-11" db="UniProtKB">
        <authorList>
            <consortium name="EnsemblMetazoa"/>
        </authorList>
    </citation>
    <scope>IDENTIFICATION</scope>
</reference>
<dbReference type="InterPro" id="IPR001841">
    <property type="entry name" value="Znf_RING"/>
</dbReference>
<dbReference type="InterPro" id="IPR013083">
    <property type="entry name" value="Znf_RING/FYVE/PHD"/>
</dbReference>
<dbReference type="GeneID" id="119737536"/>
<dbReference type="SMART" id="SM00320">
    <property type="entry name" value="WD40"/>
    <property type="match status" value="6"/>
</dbReference>
<evidence type="ECO:0000259" key="10">
    <source>
        <dbReference type="PROSITE" id="PS50089"/>
    </source>
</evidence>
<dbReference type="Gene3D" id="3.30.40.10">
    <property type="entry name" value="Zinc/RING finger domain, C3HC4 (zinc finger)"/>
    <property type="match status" value="2"/>
</dbReference>
<dbReference type="PROSITE" id="PS50089">
    <property type="entry name" value="ZF_RING_2"/>
    <property type="match status" value="1"/>
</dbReference>
<dbReference type="GO" id="GO:0000027">
    <property type="term" value="P:ribosomal large subunit assembly"/>
    <property type="evidence" value="ECO:0007669"/>
    <property type="project" value="TreeGrafter"/>
</dbReference>
<evidence type="ECO:0000256" key="5">
    <source>
        <dbReference type="ARBA" id="ARBA00022833"/>
    </source>
</evidence>
<dbReference type="EnsemblMetazoa" id="XM_038211966.1">
    <property type="protein sequence ID" value="XP_038067894.1"/>
    <property type="gene ID" value="LOC119737536"/>
</dbReference>
<dbReference type="InterPro" id="IPR017907">
    <property type="entry name" value="Znf_RING_CS"/>
</dbReference>
<sequence>MATSVFAEEPSVHLFCPSCKHLLQDPVISVACGHTFCRLCLTDGKDSVILEACPVDEKPLKNTSVVANRAITSQLDDILVYCKNGIKRFSSRNDELVTDTCGCPELVHLSQKAEHESSCPYSSLACPNSPECGVIQRLHLEDHFLSVCPYVKCRYHEQGCTFSNKSQAVEDHCQSCKYKEHPGYAADSISKQSFEEQILLQKQVQMLIEKVLFLENGRDEMKAQLDACTRALADMETKCNDLKSTITKHDAKLSSSSFNRSQRPSIRPRTASDRRDSSSPENTITSHDHWQVPFEFKCIGTLRGHDAAIHCLATRGHKLYSSGADKVIKVWDVDALSKGCVQNIKGHTDTVNALLAGSDFLYSAGEDQTLRMWKYDTMKEHKCIKKAHDSAICALVKNGKYLFSSGYSTIKVWHVNTLESVTTISGQHHWVRALTLEPSKEVLYSGSHNTVCLWDATGQFNLKRKLEHEYGSVYALAITSKYIIMGTRGESGKEEGSKNSLEGHSGSYNRNMQLFDVITHQHVKCLGGHIGIVTGLATSPAGQFVISSSYDNTIQIWDLQNFLSLQVLSRHQGSVNAIVLCHSLLFTASEDKEIKIFKYFRLITYSSFGNHILPGKDM</sequence>
<evidence type="ECO:0000256" key="8">
    <source>
        <dbReference type="SAM" id="Coils"/>
    </source>
</evidence>
<dbReference type="InterPro" id="IPR020472">
    <property type="entry name" value="WD40_PAC1"/>
</dbReference>
<dbReference type="RefSeq" id="XP_038067894.1">
    <property type="nucleotide sequence ID" value="XM_038211966.1"/>
</dbReference>
<evidence type="ECO:0000259" key="11">
    <source>
        <dbReference type="PROSITE" id="PS50145"/>
    </source>
</evidence>
<evidence type="ECO:0000256" key="4">
    <source>
        <dbReference type="ARBA" id="ARBA00022771"/>
    </source>
</evidence>
<dbReference type="Gene3D" id="2.130.10.10">
    <property type="entry name" value="YVTN repeat-like/Quinoprotein amine dehydrogenase"/>
    <property type="match status" value="2"/>
</dbReference>
<feature type="repeat" description="WD" evidence="7">
    <location>
        <begin position="526"/>
        <end position="567"/>
    </location>
</feature>
<dbReference type="OMA" id="VWNMENV"/>
<dbReference type="SUPFAM" id="SSF50978">
    <property type="entry name" value="WD40 repeat-like"/>
    <property type="match status" value="1"/>
</dbReference>
<dbReference type="GO" id="GO:0007219">
    <property type="term" value="P:Notch signaling pathway"/>
    <property type="evidence" value="ECO:0007669"/>
    <property type="project" value="TreeGrafter"/>
</dbReference>
<keyword evidence="2 6" id="KW-0479">Metal-binding</keyword>
<feature type="domain" description="RING-type" evidence="10">
    <location>
        <begin position="16"/>
        <end position="57"/>
    </location>
</feature>
<evidence type="ECO:0000256" key="2">
    <source>
        <dbReference type="ARBA" id="ARBA00022723"/>
    </source>
</evidence>
<name>A0A914AWL2_PATMI</name>
<feature type="compositionally biased region" description="Low complexity" evidence="9">
    <location>
        <begin position="254"/>
        <end position="265"/>
    </location>
</feature>
<dbReference type="InterPro" id="IPR036322">
    <property type="entry name" value="WD40_repeat_dom_sf"/>
</dbReference>
<dbReference type="PRINTS" id="PR00320">
    <property type="entry name" value="GPROTEINBRPT"/>
</dbReference>
<dbReference type="InterPro" id="IPR027370">
    <property type="entry name" value="Znf-RING_euk"/>
</dbReference>
<dbReference type="SUPFAM" id="SSF49599">
    <property type="entry name" value="TRAF domain-like"/>
    <property type="match status" value="1"/>
</dbReference>
<dbReference type="PANTHER" id="PTHR19848:SF6">
    <property type="entry name" value="E3 UBIQUITIN-PROTEIN LIGASE TRAF7"/>
    <property type="match status" value="1"/>
</dbReference>
<keyword evidence="3" id="KW-0677">Repeat</keyword>
<dbReference type="InterPro" id="IPR015943">
    <property type="entry name" value="WD40/YVTN_repeat-like_dom_sf"/>
</dbReference>
<dbReference type="PROSITE" id="PS00518">
    <property type="entry name" value="ZF_RING_1"/>
    <property type="match status" value="1"/>
</dbReference>
<keyword evidence="8" id="KW-0175">Coiled coil</keyword>
<dbReference type="InterPro" id="IPR001293">
    <property type="entry name" value="Znf_TRAF"/>
</dbReference>
<evidence type="ECO:0000313" key="13">
    <source>
        <dbReference type="Proteomes" id="UP000887568"/>
    </source>
</evidence>